<dbReference type="AlphaFoldDB" id="A0A9P6IRP7"/>
<dbReference type="Proteomes" id="UP000738359">
    <property type="component" value="Unassembled WGS sequence"/>
</dbReference>
<accession>A0A9P6IRP7</accession>
<evidence type="ECO:0000313" key="2">
    <source>
        <dbReference type="Proteomes" id="UP000738359"/>
    </source>
</evidence>
<gene>
    <name evidence="1" type="ORF">BGZ70_005178</name>
</gene>
<protein>
    <submittedName>
        <fullName evidence="1">Uncharacterized protein</fullName>
    </submittedName>
</protein>
<dbReference type="EMBL" id="JAAAHY010002739">
    <property type="protein sequence ID" value="KAF9943984.1"/>
    <property type="molecule type" value="Genomic_DNA"/>
</dbReference>
<comment type="caution">
    <text evidence="1">The sequence shown here is derived from an EMBL/GenBank/DDBJ whole genome shotgun (WGS) entry which is preliminary data.</text>
</comment>
<dbReference type="OrthoDB" id="2423532at2759"/>
<keyword evidence="2" id="KW-1185">Reference proteome</keyword>
<proteinExistence type="predicted"/>
<name>A0A9P6IRP7_MORAP</name>
<sequence length="278" mass="30897">MRAYGRALDRSAELVERLKVENPQWVSGEGRTIIRTIDIKKGTSGVHDQLSLFWILNSHLPAAKQMTFLPETGFTDAFVHITERHIIEALYANSDAPQIFGSKAEDALNHLTDHPGDLTYRLFFSPRLKYLSGTVLTSPNENCAATAGKALLNLGEADQRRYQALLLELEDPRRHVDSRAVFKDFVSDHLPTPSENKEMLDDRTSTKKYVPTGTIVTNGHELQVLAYGLTKPKAPSTPPPNTTRAKLDDARQVFAPGQPIEDMLPDPDYVIVGIDPGI</sequence>
<feature type="non-terminal residue" evidence="1">
    <location>
        <position position="278"/>
    </location>
</feature>
<organism evidence="1 2">
    <name type="scientific">Mortierella alpina</name>
    <name type="common">Oleaginous fungus</name>
    <name type="synonym">Mortierella renispora</name>
    <dbReference type="NCBI Taxonomy" id="64518"/>
    <lineage>
        <taxon>Eukaryota</taxon>
        <taxon>Fungi</taxon>
        <taxon>Fungi incertae sedis</taxon>
        <taxon>Mucoromycota</taxon>
        <taxon>Mortierellomycotina</taxon>
        <taxon>Mortierellomycetes</taxon>
        <taxon>Mortierellales</taxon>
        <taxon>Mortierellaceae</taxon>
        <taxon>Mortierella</taxon>
    </lineage>
</organism>
<evidence type="ECO:0000313" key="1">
    <source>
        <dbReference type="EMBL" id="KAF9943984.1"/>
    </source>
</evidence>
<reference evidence="1" key="1">
    <citation type="journal article" date="2020" name="Fungal Divers.">
        <title>Resolving the Mortierellaceae phylogeny through synthesis of multi-gene phylogenetics and phylogenomics.</title>
        <authorList>
            <person name="Vandepol N."/>
            <person name="Liber J."/>
            <person name="Desiro A."/>
            <person name="Na H."/>
            <person name="Kennedy M."/>
            <person name="Barry K."/>
            <person name="Grigoriev I.V."/>
            <person name="Miller A.N."/>
            <person name="O'Donnell K."/>
            <person name="Stajich J.E."/>
            <person name="Bonito G."/>
        </authorList>
    </citation>
    <scope>NUCLEOTIDE SEQUENCE</scope>
    <source>
        <strain evidence="1">CK1249</strain>
    </source>
</reference>